<dbReference type="Gene3D" id="3.30.230.30">
    <property type="entry name" value="Impact, N-terminal domain"/>
    <property type="match status" value="1"/>
</dbReference>
<evidence type="ECO:0000313" key="5">
    <source>
        <dbReference type="Proteomes" id="UP000182334"/>
    </source>
</evidence>
<dbReference type="GO" id="GO:0140469">
    <property type="term" value="P:GCN2-mediated signaling"/>
    <property type="evidence" value="ECO:0007669"/>
    <property type="project" value="TreeGrafter"/>
</dbReference>
<dbReference type="GO" id="GO:0006446">
    <property type="term" value="P:regulation of translational initiation"/>
    <property type="evidence" value="ECO:0007669"/>
    <property type="project" value="TreeGrafter"/>
</dbReference>
<dbReference type="Proteomes" id="UP000182334">
    <property type="component" value="Chromosome I"/>
</dbReference>
<evidence type="ECO:0000256" key="1">
    <source>
        <dbReference type="ARBA" id="ARBA00007665"/>
    </source>
</evidence>
<comment type="similarity">
    <text evidence="1">Belongs to the IMPACT family.</text>
</comment>
<evidence type="ECO:0000259" key="3">
    <source>
        <dbReference type="Pfam" id="PF01205"/>
    </source>
</evidence>
<accession>A0A1L0B8D6</accession>
<dbReference type="PANTHER" id="PTHR16301">
    <property type="entry name" value="IMPACT-RELATED"/>
    <property type="match status" value="1"/>
</dbReference>
<dbReference type="PANTHER" id="PTHR16301:SF17">
    <property type="entry name" value="IMPACT FAMILY MEMBER YDL177C"/>
    <property type="match status" value="1"/>
</dbReference>
<feature type="compositionally biased region" description="Polar residues" evidence="2">
    <location>
        <begin position="125"/>
        <end position="134"/>
    </location>
</feature>
<protein>
    <submittedName>
        <fullName evidence="4">CIC11C00000005520</fullName>
    </submittedName>
</protein>
<evidence type="ECO:0000256" key="2">
    <source>
        <dbReference type="SAM" id="MobiDB-lite"/>
    </source>
</evidence>
<gene>
    <name evidence="4" type="ORF">SAMEA4029010_CIC11G00000005520</name>
</gene>
<dbReference type="GO" id="GO:0005737">
    <property type="term" value="C:cytoplasm"/>
    <property type="evidence" value="ECO:0007669"/>
    <property type="project" value="TreeGrafter"/>
</dbReference>
<feature type="domain" description="Impact N-terminal" evidence="3">
    <location>
        <begin position="120"/>
        <end position="198"/>
    </location>
</feature>
<dbReference type="InterPro" id="IPR001498">
    <property type="entry name" value="Impact_N"/>
</dbReference>
<feature type="compositionally biased region" description="Basic residues" evidence="2">
    <location>
        <begin position="92"/>
        <end position="101"/>
    </location>
</feature>
<dbReference type="PROSITE" id="PS00910">
    <property type="entry name" value="UPF0029"/>
    <property type="match status" value="1"/>
</dbReference>
<feature type="region of interest" description="Disordered" evidence="2">
    <location>
        <begin position="82"/>
        <end position="134"/>
    </location>
</feature>
<keyword evidence="5" id="KW-1185">Reference proteome</keyword>
<name>A0A1L0B8D6_9ASCO</name>
<dbReference type="STRING" id="45354.A0A1L0B8D6"/>
<dbReference type="SUPFAM" id="SSF54211">
    <property type="entry name" value="Ribosomal protein S5 domain 2-like"/>
    <property type="match status" value="2"/>
</dbReference>
<dbReference type="EMBL" id="LT635756">
    <property type="protein sequence ID" value="SGZ47264.1"/>
    <property type="molecule type" value="Genomic_DNA"/>
</dbReference>
<evidence type="ECO:0000313" key="4">
    <source>
        <dbReference type="EMBL" id="SGZ47264.1"/>
    </source>
</evidence>
<reference evidence="4 5" key="1">
    <citation type="submission" date="2016-10" db="EMBL/GenBank/DDBJ databases">
        <authorList>
            <person name="de Groot N.N."/>
        </authorList>
    </citation>
    <scope>NUCLEOTIDE SEQUENCE [LARGE SCALE GENOMIC DNA]</scope>
    <source>
        <strain evidence="4 5">CBS 141442</strain>
    </source>
</reference>
<dbReference type="InterPro" id="IPR020569">
    <property type="entry name" value="UPF0029_Impact_CS"/>
</dbReference>
<dbReference type="InterPro" id="IPR023582">
    <property type="entry name" value="Impact"/>
</dbReference>
<organism evidence="4 5">
    <name type="scientific">Sungouiella intermedia</name>
    <dbReference type="NCBI Taxonomy" id="45354"/>
    <lineage>
        <taxon>Eukaryota</taxon>
        <taxon>Fungi</taxon>
        <taxon>Dikarya</taxon>
        <taxon>Ascomycota</taxon>
        <taxon>Saccharomycotina</taxon>
        <taxon>Pichiomycetes</taxon>
        <taxon>Metschnikowiaceae</taxon>
        <taxon>Sungouiella</taxon>
    </lineage>
</organism>
<proteinExistence type="inferred from homology"/>
<dbReference type="Pfam" id="PF01205">
    <property type="entry name" value="Impact_N"/>
    <property type="match status" value="1"/>
</dbReference>
<dbReference type="OrthoDB" id="69641at2759"/>
<dbReference type="AlphaFoldDB" id="A0A1L0B8D6"/>
<dbReference type="InterPro" id="IPR036956">
    <property type="entry name" value="Impact_N_sf"/>
</dbReference>
<sequence length="209" mass="23953">MSLLRLSHHVRTFIRSIRITTWNESEIITDRKSRFQARHTDLLDVNDIPDIISQFLAQHKNIAKNASHPHILAWRIGNPSQDFSENDGRVSRDRKHVRYTKSAREQEKNVRNDNKNQTKTENKHSSSTQSQSTAPITLQYTNIVQGFKDNGEKGAGAKLLEHMVQQNVINKLVIVTRWYGGSPIGSSRFRHISNAAFDSLRKANTNRSN</sequence>
<feature type="compositionally biased region" description="Basic and acidic residues" evidence="2">
    <location>
        <begin position="102"/>
        <end position="124"/>
    </location>
</feature>
<dbReference type="InterPro" id="IPR020568">
    <property type="entry name" value="Ribosomal_Su5_D2-typ_SF"/>
</dbReference>